<dbReference type="SMART" id="SM00028">
    <property type="entry name" value="TPR"/>
    <property type="match status" value="7"/>
</dbReference>
<keyword evidence="4" id="KW-1000">Mitochondrion outer membrane</keyword>
<evidence type="ECO:0000256" key="9">
    <source>
        <dbReference type="ARBA" id="ARBA00038030"/>
    </source>
</evidence>
<comment type="similarity">
    <text evidence="9">Belongs to the Tom70 family.</text>
</comment>
<comment type="subcellular location">
    <subcellularLocation>
        <location evidence="1">Mitochondrion outer membrane</location>
        <topology evidence="1">Single-pass membrane protein</topology>
    </subcellularLocation>
</comment>
<comment type="caution">
    <text evidence="11">The sequence shown here is derived from an EMBL/GenBank/DDBJ whole genome shotgun (WGS) entry which is preliminary data.</text>
</comment>
<dbReference type="GO" id="GO:0008320">
    <property type="term" value="F:protein transmembrane transporter activity"/>
    <property type="evidence" value="ECO:0007669"/>
    <property type="project" value="TreeGrafter"/>
</dbReference>
<evidence type="ECO:0000256" key="4">
    <source>
        <dbReference type="ARBA" id="ARBA00022787"/>
    </source>
</evidence>
<proteinExistence type="inferred from homology"/>
<dbReference type="EMBL" id="NCKV01001952">
    <property type="protein sequence ID" value="RWS27528.1"/>
    <property type="molecule type" value="Genomic_DNA"/>
</dbReference>
<evidence type="ECO:0000256" key="3">
    <source>
        <dbReference type="ARBA" id="ARBA00022737"/>
    </source>
</evidence>
<evidence type="ECO:0000256" key="6">
    <source>
        <dbReference type="ARBA" id="ARBA00022989"/>
    </source>
</evidence>
<reference evidence="11 12" key="1">
    <citation type="journal article" date="2018" name="Gigascience">
        <title>Genomes of trombidid mites reveal novel predicted allergens and laterally-transferred genes associated with secondary metabolism.</title>
        <authorList>
            <person name="Dong X."/>
            <person name="Chaisiri K."/>
            <person name="Xia D."/>
            <person name="Armstrong S.D."/>
            <person name="Fang Y."/>
            <person name="Donnelly M.J."/>
            <person name="Kadowaki T."/>
            <person name="McGarry J.W."/>
            <person name="Darby A.C."/>
            <person name="Makepeace B.L."/>
        </authorList>
    </citation>
    <scope>NUCLEOTIDE SEQUENCE [LARGE SCALE GENOMIC DNA]</scope>
    <source>
        <strain evidence="11">UoL-UT</strain>
    </source>
</reference>
<evidence type="ECO:0000313" key="11">
    <source>
        <dbReference type="EMBL" id="RWS27528.1"/>
    </source>
</evidence>
<evidence type="ECO:0008006" key="13">
    <source>
        <dbReference type="Google" id="ProtNLM"/>
    </source>
</evidence>
<dbReference type="GO" id="GO:0030150">
    <property type="term" value="P:protein import into mitochondrial matrix"/>
    <property type="evidence" value="ECO:0007669"/>
    <property type="project" value="TreeGrafter"/>
</dbReference>
<keyword evidence="12" id="KW-1185">Reference proteome</keyword>
<dbReference type="Proteomes" id="UP000288716">
    <property type="component" value="Unassembled WGS sequence"/>
</dbReference>
<dbReference type="InterPro" id="IPR011990">
    <property type="entry name" value="TPR-like_helical_dom_sf"/>
</dbReference>
<feature type="repeat" description="TPR" evidence="10">
    <location>
        <begin position="349"/>
        <end position="382"/>
    </location>
</feature>
<organism evidence="11 12">
    <name type="scientific">Leptotrombidium deliense</name>
    <dbReference type="NCBI Taxonomy" id="299467"/>
    <lineage>
        <taxon>Eukaryota</taxon>
        <taxon>Metazoa</taxon>
        <taxon>Ecdysozoa</taxon>
        <taxon>Arthropoda</taxon>
        <taxon>Chelicerata</taxon>
        <taxon>Arachnida</taxon>
        <taxon>Acari</taxon>
        <taxon>Acariformes</taxon>
        <taxon>Trombidiformes</taxon>
        <taxon>Prostigmata</taxon>
        <taxon>Anystina</taxon>
        <taxon>Parasitengona</taxon>
        <taxon>Trombiculoidea</taxon>
        <taxon>Trombiculidae</taxon>
        <taxon>Leptotrombidium</taxon>
    </lineage>
</organism>
<evidence type="ECO:0000256" key="2">
    <source>
        <dbReference type="ARBA" id="ARBA00022692"/>
    </source>
</evidence>
<evidence type="ECO:0000256" key="7">
    <source>
        <dbReference type="ARBA" id="ARBA00023128"/>
    </source>
</evidence>
<evidence type="ECO:0000313" key="12">
    <source>
        <dbReference type="Proteomes" id="UP000288716"/>
    </source>
</evidence>
<evidence type="ECO:0000256" key="10">
    <source>
        <dbReference type="PROSITE-ProRule" id="PRU00339"/>
    </source>
</evidence>
<dbReference type="AlphaFoldDB" id="A0A443SJ34"/>
<dbReference type="Pfam" id="PF13181">
    <property type="entry name" value="TPR_8"/>
    <property type="match status" value="2"/>
</dbReference>
<dbReference type="GO" id="GO:0030943">
    <property type="term" value="F:mitochondrion targeting sequence binding"/>
    <property type="evidence" value="ECO:0007669"/>
    <property type="project" value="TreeGrafter"/>
</dbReference>
<dbReference type="VEuPathDB" id="VectorBase:LDEU004512"/>
<dbReference type="InterPro" id="IPR019734">
    <property type="entry name" value="TPR_rpt"/>
</dbReference>
<dbReference type="Gene3D" id="1.25.40.10">
    <property type="entry name" value="Tetratricopeptide repeat domain"/>
    <property type="match status" value="2"/>
</dbReference>
<dbReference type="GO" id="GO:0045039">
    <property type="term" value="P:protein insertion into mitochondrial inner membrane"/>
    <property type="evidence" value="ECO:0007669"/>
    <property type="project" value="TreeGrafter"/>
</dbReference>
<keyword evidence="7" id="KW-0496">Mitochondrion</keyword>
<dbReference type="PROSITE" id="PS50005">
    <property type="entry name" value="TPR"/>
    <property type="match status" value="1"/>
</dbReference>
<dbReference type="PANTHER" id="PTHR46208">
    <property type="entry name" value="MITOCHONDRIAL IMPORT RECEPTOR SUBUNIT TOM70"/>
    <property type="match status" value="1"/>
</dbReference>
<keyword evidence="6" id="KW-1133">Transmembrane helix</keyword>
<sequence>MYSKMSDSSMDESALEEKKGNEYLRQSKFGESIVCYSKAINLCDVSNEKRISRLYANRASANLKVNRYYSVIDDATHSFMLDKKYSEPLYYRYMARVALGQYNEALVDITAVCMLEKEEVREHVTRRTELLINLSTKRAHESKRNLPKLRVHGMNVKEYFKDFKNHALFDESYDSEKLTKFISNLENTPNVENKDAKMYLTEATISFLRGDWTAAETLAEQAVRSVQHDTKLKITAMIHLANSIMLSPTAILESVSTAAVLKIYEDAIVMDKNNVDIYLHRAMCYFQLQLFDKALTDLQRCIALDATFESAYLLKLNAHYALEEMKDLNGVKKVFKQFEKYIGVHPHSIDAPIQYSNLLHQSGKAEKAANIISKALKLNPDNSDLLKEKAEFLIEKDPQAARPLLLKALPSTNVYKRELFAMMAFVAAEHGEFNEALIYSDKAISETRNENDLLSCILRREKLSSILYACNLLGIEANKENCSSVIKQLAIRKKKLTSHKQALFAHIPSLSNEIDDVLFGFYIQLYFASLF</sequence>
<dbReference type="SUPFAM" id="SSF48452">
    <property type="entry name" value="TPR-like"/>
    <property type="match status" value="2"/>
</dbReference>
<evidence type="ECO:0000256" key="8">
    <source>
        <dbReference type="ARBA" id="ARBA00023136"/>
    </source>
</evidence>
<evidence type="ECO:0000256" key="1">
    <source>
        <dbReference type="ARBA" id="ARBA00004572"/>
    </source>
</evidence>
<accession>A0A443SJ34</accession>
<protein>
    <recommendedName>
        <fullName evidence="13">Mitochondrial import receptor subunit TOM70-like protein</fullName>
    </recommendedName>
</protein>
<dbReference type="PANTHER" id="PTHR46208:SF1">
    <property type="entry name" value="MITOCHONDRIAL IMPORT RECEPTOR SUBUNIT TOM70"/>
    <property type="match status" value="1"/>
</dbReference>
<keyword evidence="8" id="KW-0472">Membrane</keyword>
<dbReference type="STRING" id="299467.A0A443SJ34"/>
<name>A0A443SJ34_9ACAR</name>
<keyword evidence="3" id="KW-0677">Repeat</keyword>
<keyword evidence="5 10" id="KW-0802">TPR repeat</keyword>
<dbReference type="GO" id="GO:0005741">
    <property type="term" value="C:mitochondrial outer membrane"/>
    <property type="evidence" value="ECO:0007669"/>
    <property type="project" value="UniProtKB-SubCell"/>
</dbReference>
<gene>
    <name evidence="11" type="ORF">B4U80_12860</name>
</gene>
<keyword evidence="2" id="KW-0812">Transmembrane</keyword>
<dbReference type="OrthoDB" id="2942533at2759"/>
<evidence type="ECO:0000256" key="5">
    <source>
        <dbReference type="ARBA" id="ARBA00022803"/>
    </source>
</evidence>